<organism evidence="2 3">
    <name type="scientific">Mucor flavus</name>
    <dbReference type="NCBI Taxonomy" id="439312"/>
    <lineage>
        <taxon>Eukaryota</taxon>
        <taxon>Fungi</taxon>
        <taxon>Fungi incertae sedis</taxon>
        <taxon>Mucoromycota</taxon>
        <taxon>Mucoromycotina</taxon>
        <taxon>Mucoromycetes</taxon>
        <taxon>Mucorales</taxon>
        <taxon>Mucorineae</taxon>
        <taxon>Mucoraceae</taxon>
        <taxon>Mucor</taxon>
    </lineage>
</organism>
<feature type="compositionally biased region" description="Basic and acidic residues" evidence="1">
    <location>
        <begin position="1"/>
        <end position="11"/>
    </location>
</feature>
<evidence type="ECO:0000256" key="1">
    <source>
        <dbReference type="SAM" id="MobiDB-lite"/>
    </source>
</evidence>
<comment type="caution">
    <text evidence="2">The sequence shown here is derived from an EMBL/GenBank/DDBJ whole genome shotgun (WGS) entry which is preliminary data.</text>
</comment>
<dbReference type="Proteomes" id="UP001473302">
    <property type="component" value="Unassembled WGS sequence"/>
</dbReference>
<dbReference type="EMBL" id="BAABUK010000014">
    <property type="protein sequence ID" value="GAA5812736.1"/>
    <property type="molecule type" value="Genomic_DNA"/>
</dbReference>
<evidence type="ECO:0000313" key="2">
    <source>
        <dbReference type="EMBL" id="GAA5812736.1"/>
    </source>
</evidence>
<feature type="region of interest" description="Disordered" evidence="1">
    <location>
        <begin position="1"/>
        <end position="20"/>
    </location>
</feature>
<proteinExistence type="predicted"/>
<sequence length="414" mass="48196">MKQEETIRIPEEDTITSKKTTSPFRSPKLIIQLISKTYGFDIIEAEHCRLLCVHTVLDLDGKEFEFGDIDQRWYLDELDYHPITSSDKEKITASELLNNRPSWYALMSRLELKFCELEGSSEQTSRLENTMIKALEEHEVVNVADENIIEDFIEMPTTEDINNIGRSPKEVCHRPTWKKNKSLVKSRADQIELKVTTGKFKTDNDAYLEILDKNDNLFSGTYVHLIHPDINLDHSDSDAWQQKSVEMKMLMRDVLLANEDFYRTSFGRYITFDSLKRVVCFGLEEVVSSTSIFYNAYQDLTSISAPSNCWFYSAACMQLAADTFRRPIAAYAEIKYTSLPELYFPVLSIDYYHVSLDKFEMLWPRPALNYWKYLCHQLIKSVSYKRSAWSTYLHFVPKQTIVSAQIEDVIDLTN</sequence>
<reference evidence="2 3" key="1">
    <citation type="submission" date="2024-04" db="EMBL/GenBank/DDBJ databases">
        <title>genome sequences of Mucor flavus KT1a and Helicostylum pulchrum KT1b strains isolated from the surface of a dry-aged beef.</title>
        <authorList>
            <person name="Toyotome T."/>
            <person name="Hosono M."/>
            <person name="Torimaru M."/>
            <person name="Fukuda K."/>
            <person name="Mikami N."/>
        </authorList>
    </citation>
    <scope>NUCLEOTIDE SEQUENCE [LARGE SCALE GENOMIC DNA]</scope>
    <source>
        <strain evidence="2 3">KT1a</strain>
    </source>
</reference>
<name>A0ABP9Z0X3_9FUNG</name>
<gene>
    <name evidence="2" type="ORF">MFLAVUS_006194</name>
</gene>
<evidence type="ECO:0000313" key="3">
    <source>
        <dbReference type="Proteomes" id="UP001473302"/>
    </source>
</evidence>
<keyword evidence="3" id="KW-1185">Reference proteome</keyword>
<protein>
    <submittedName>
        <fullName evidence="2">Uncharacterized protein</fullName>
    </submittedName>
</protein>
<accession>A0ABP9Z0X3</accession>